<dbReference type="Gene3D" id="3.40.50.1820">
    <property type="entry name" value="alpha/beta hydrolase"/>
    <property type="match status" value="1"/>
</dbReference>
<dbReference type="SUPFAM" id="SSF53474">
    <property type="entry name" value="alpha/beta-Hydrolases"/>
    <property type="match status" value="1"/>
</dbReference>
<dbReference type="EMBL" id="QUWV01000132">
    <property type="protein sequence ID" value="RFD18984.1"/>
    <property type="molecule type" value="Genomic_DNA"/>
</dbReference>
<evidence type="ECO:0000313" key="1">
    <source>
        <dbReference type="EMBL" id="RFD18984.1"/>
    </source>
</evidence>
<evidence type="ECO:0008006" key="3">
    <source>
        <dbReference type="Google" id="ProtNLM"/>
    </source>
</evidence>
<dbReference type="AlphaFoldDB" id="A0A371YXL8"/>
<name>A0A371YXL8_9PROT</name>
<organism evidence="1 2">
    <name type="scientific">Komagataeibacter melaceti</name>
    <dbReference type="NCBI Taxonomy" id="2766577"/>
    <lineage>
        <taxon>Bacteria</taxon>
        <taxon>Pseudomonadati</taxon>
        <taxon>Pseudomonadota</taxon>
        <taxon>Alphaproteobacteria</taxon>
        <taxon>Acetobacterales</taxon>
        <taxon>Acetobacteraceae</taxon>
        <taxon>Komagataeibacter</taxon>
    </lineage>
</organism>
<proteinExistence type="predicted"/>
<keyword evidence="2" id="KW-1185">Reference proteome</keyword>
<sequence>MTSYNDINSKENSFDFESFANSDLFSAVLIKDLNNTWYTGGIPGAGENFTEVVTFLREICQNYKRVMVIGDSMAGYGALLYGMHINADKIIALSPQTTVSYAENMMMGDTRFVNWFKLIRDFPEDAKNLREGMRNSGARSVDVFVSTNDRQDVPHARNLEGIEGVNVTYIDAFDHWMTSQFKRYGILREIVSSFLFDIKTDVRNSLARLNRIIKNVIQCEKYLASNGDLIAVFKLGNNFNLGNAINADKLGFKVNIVTFNGNYKRTTYHLKLNDMIRNARDGFFEFRVPLPSSANDSFIVSRQTLYNGDTTENIGVTDNVFTIHADSTGHQGARSDAVGMDDLTGQMTINPGEWENRTCNDDFIMFSPYIAIDAGRYMARVYFNGRFDDGSRVTLDAAANHGAVFASRDYENMNGLAGYFCLPLCVHEKIADVEIRLRLSGRFNGTIDRVVLETLSSSPC</sequence>
<dbReference type="Proteomes" id="UP000262371">
    <property type="component" value="Unassembled WGS sequence"/>
</dbReference>
<comment type="caution">
    <text evidence="1">The sequence shown here is derived from an EMBL/GenBank/DDBJ whole genome shotgun (WGS) entry which is preliminary data.</text>
</comment>
<dbReference type="InterPro" id="IPR029058">
    <property type="entry name" value="AB_hydrolase_fold"/>
</dbReference>
<evidence type="ECO:0000313" key="2">
    <source>
        <dbReference type="Proteomes" id="UP000262371"/>
    </source>
</evidence>
<protein>
    <recommendedName>
        <fullName evidence="3">Alpha/beta hydrolase</fullName>
    </recommendedName>
</protein>
<accession>A0A371YXL8</accession>
<gene>
    <name evidence="1" type="ORF">DY926_13670</name>
</gene>
<reference evidence="1 2" key="1">
    <citation type="submission" date="2018-08" db="EMBL/GenBank/DDBJ databases">
        <title>Komagataeibacter sp. AV 382.</title>
        <authorList>
            <person name="Skraban J."/>
            <person name="Trcek J."/>
        </authorList>
    </citation>
    <scope>NUCLEOTIDE SEQUENCE [LARGE SCALE GENOMIC DNA]</scope>
    <source>
        <strain evidence="1 2">AV 382</strain>
    </source>
</reference>